<dbReference type="AlphaFoldDB" id="A0A8J3WWT5"/>
<name>A0A8J3WWT5_9ACTN</name>
<gene>
    <name evidence="2" type="ORF">Pta02_73120</name>
</gene>
<evidence type="ECO:0000313" key="2">
    <source>
        <dbReference type="EMBL" id="GII05304.1"/>
    </source>
</evidence>
<accession>A0A8J3WWT5</accession>
<feature type="region of interest" description="Disordered" evidence="1">
    <location>
        <begin position="108"/>
        <end position="138"/>
    </location>
</feature>
<evidence type="ECO:0000313" key="3">
    <source>
        <dbReference type="Proteomes" id="UP000634476"/>
    </source>
</evidence>
<reference evidence="2" key="1">
    <citation type="submission" date="2021-01" db="EMBL/GenBank/DDBJ databases">
        <title>Whole genome shotgun sequence of Planobispora takensis NBRC 109077.</title>
        <authorList>
            <person name="Komaki H."/>
            <person name="Tamura T."/>
        </authorList>
    </citation>
    <scope>NUCLEOTIDE SEQUENCE</scope>
    <source>
        <strain evidence="2">NBRC 109077</strain>
    </source>
</reference>
<dbReference type="Proteomes" id="UP000634476">
    <property type="component" value="Unassembled WGS sequence"/>
</dbReference>
<comment type="caution">
    <text evidence="2">The sequence shown here is derived from an EMBL/GenBank/DDBJ whole genome shotgun (WGS) entry which is preliminary data.</text>
</comment>
<organism evidence="2 3">
    <name type="scientific">Planobispora takensis</name>
    <dbReference type="NCBI Taxonomy" id="1367882"/>
    <lineage>
        <taxon>Bacteria</taxon>
        <taxon>Bacillati</taxon>
        <taxon>Actinomycetota</taxon>
        <taxon>Actinomycetes</taxon>
        <taxon>Streptosporangiales</taxon>
        <taxon>Streptosporangiaceae</taxon>
        <taxon>Planobispora</taxon>
    </lineage>
</organism>
<proteinExistence type="predicted"/>
<sequence>MDEAQHLADRVAVLREGHLVAIGAPDTLGGSGRGSLLSFRLPEGAVLADLPPLTGEIEEYGEAVGVRTRQAARDMHALTGWALERGVELTSLRLSQPSLEDVYLDLVEQPEPSPEPGPSSAAGREPAADDELAPGRRS</sequence>
<keyword evidence="3" id="KW-1185">Reference proteome</keyword>
<dbReference type="EMBL" id="BOOK01000066">
    <property type="protein sequence ID" value="GII05304.1"/>
    <property type="molecule type" value="Genomic_DNA"/>
</dbReference>
<protein>
    <submittedName>
        <fullName evidence="2">Uncharacterized protein</fullName>
    </submittedName>
</protein>
<dbReference type="RefSeq" id="WP_239131507.1">
    <property type="nucleotide sequence ID" value="NZ_BOOK01000066.1"/>
</dbReference>
<evidence type="ECO:0000256" key="1">
    <source>
        <dbReference type="SAM" id="MobiDB-lite"/>
    </source>
</evidence>